<name>A0A0L6JI52_9FIRM</name>
<sequence>MEADEGMEIMFGDVEEIVRSCRFYDCGHGNEPGCAVREALESGKLEEKRWNSWLKLQKEMAHLEAKKEGKLRLKEKQWEGR</sequence>
<protein>
    <submittedName>
        <fullName evidence="1">GTPase EngC</fullName>
    </submittedName>
</protein>
<gene>
    <name evidence="1" type="ORF">Bccel_0409</name>
</gene>
<keyword evidence="2" id="KW-1185">Reference proteome</keyword>
<organism evidence="1 2">
    <name type="scientific">Pseudobacteroides cellulosolvens ATCC 35603 = DSM 2933</name>
    <dbReference type="NCBI Taxonomy" id="398512"/>
    <lineage>
        <taxon>Bacteria</taxon>
        <taxon>Bacillati</taxon>
        <taxon>Bacillota</taxon>
        <taxon>Clostridia</taxon>
        <taxon>Eubacteriales</taxon>
        <taxon>Oscillospiraceae</taxon>
        <taxon>Pseudobacteroides</taxon>
    </lineage>
</organism>
<dbReference type="STRING" id="398512.Bccel_0409"/>
<dbReference type="InterPro" id="IPR027417">
    <property type="entry name" value="P-loop_NTPase"/>
</dbReference>
<dbReference type="AlphaFoldDB" id="A0A0L6JI52"/>
<dbReference type="SUPFAM" id="SSF52540">
    <property type="entry name" value="P-loop containing nucleoside triphosphate hydrolases"/>
    <property type="match status" value="1"/>
</dbReference>
<reference evidence="2" key="1">
    <citation type="submission" date="2015-07" db="EMBL/GenBank/DDBJ databases">
        <title>Near-Complete Genome Sequence of the Cellulolytic Bacterium Bacteroides (Pseudobacteroides) cellulosolvens ATCC 35603.</title>
        <authorList>
            <person name="Dassa B."/>
            <person name="Utturkar S.M."/>
            <person name="Klingeman D.M."/>
            <person name="Hurt R.A."/>
            <person name="Keller M."/>
            <person name="Xu J."/>
            <person name="Reddy Y.H.K."/>
            <person name="Borovok I."/>
            <person name="Grinberg I.R."/>
            <person name="Lamed R."/>
            <person name="Zhivin O."/>
            <person name="Bayer E.A."/>
            <person name="Brown S.D."/>
        </authorList>
    </citation>
    <scope>NUCLEOTIDE SEQUENCE [LARGE SCALE GENOMIC DNA]</scope>
    <source>
        <strain evidence="2">DSM 2933</strain>
    </source>
</reference>
<accession>A0A0L6JI52</accession>
<dbReference type="Gene3D" id="1.10.40.50">
    <property type="entry name" value="Probable gtpase engc, domain 3"/>
    <property type="match status" value="1"/>
</dbReference>
<evidence type="ECO:0000313" key="1">
    <source>
        <dbReference type="EMBL" id="KNY25152.1"/>
    </source>
</evidence>
<proteinExistence type="predicted"/>
<dbReference type="Proteomes" id="UP000036923">
    <property type="component" value="Unassembled WGS sequence"/>
</dbReference>
<dbReference type="PATRIC" id="fig|398512.5.peg.429"/>
<comment type="caution">
    <text evidence="1">The sequence shown here is derived from an EMBL/GenBank/DDBJ whole genome shotgun (WGS) entry which is preliminary data.</text>
</comment>
<dbReference type="RefSeq" id="WP_242856983.1">
    <property type="nucleotide sequence ID" value="NZ_LGTC01000001.1"/>
</dbReference>
<dbReference type="EMBL" id="LGTC01000001">
    <property type="protein sequence ID" value="KNY25152.1"/>
    <property type="molecule type" value="Genomic_DNA"/>
</dbReference>
<evidence type="ECO:0000313" key="2">
    <source>
        <dbReference type="Proteomes" id="UP000036923"/>
    </source>
</evidence>